<keyword evidence="2" id="KW-1185">Reference proteome</keyword>
<geneLocation type="plasmid" evidence="1 2">
    <name>pP880101</name>
</geneLocation>
<proteinExistence type="predicted"/>
<name>B7K6J4_RIPO1</name>
<gene>
    <name evidence="1" type="ordered locus">PCC8801_4504</name>
</gene>
<dbReference type="HOGENOM" id="CLU_1486731_0_0_3"/>
<evidence type="ECO:0000313" key="1">
    <source>
        <dbReference type="EMBL" id="ACK68416.1"/>
    </source>
</evidence>
<dbReference type="AlphaFoldDB" id="B7K6J4"/>
<dbReference type="KEGG" id="cyp:PCC8801_4504"/>
<sequence length="181" mass="21769">MKLEPLKAFWRKRLVKELPYYDGKMTQSILCWLFTDQGDKTLVCDELAFNERLHYRYRILQQRYLDRDSHQAYSRLIIRLAAVLLGIPSIQVWLKQRSKSQKQLLKLIQILVQELLDNDSNLQQRIKPICEYTSNFHLHQALMLATVEEYCLEKVNNQPLLIHRFRQYLESQLHREIEKVA</sequence>
<dbReference type="Proteomes" id="UP000008204">
    <property type="component" value="Plasmid pP880101"/>
</dbReference>
<reference evidence="2" key="1">
    <citation type="journal article" date="2011" name="MBio">
        <title>Novel metabolic attributes of the genus Cyanothece, comprising a group of unicellular nitrogen-fixing Cyanobacteria.</title>
        <authorList>
            <person name="Bandyopadhyay A."/>
            <person name="Elvitigala T."/>
            <person name="Welsh E."/>
            <person name="Stockel J."/>
            <person name="Liberton M."/>
            <person name="Min H."/>
            <person name="Sherman L.A."/>
            <person name="Pakrasi H.B."/>
        </authorList>
    </citation>
    <scope>NUCLEOTIDE SEQUENCE [LARGE SCALE GENOMIC DNA]</scope>
    <source>
        <strain evidence="2">PCC 8801</strain>
        <plasmid evidence="2">pP880101</plasmid>
    </source>
</reference>
<keyword evidence="1" id="KW-0614">Plasmid</keyword>
<organism evidence="1 2">
    <name type="scientific">Rippkaea orientalis (strain PCC 8801 / RF-1)</name>
    <name type="common">Cyanothece sp. (strain PCC 8801)</name>
    <dbReference type="NCBI Taxonomy" id="41431"/>
    <lineage>
        <taxon>Bacteria</taxon>
        <taxon>Bacillati</taxon>
        <taxon>Cyanobacteriota</taxon>
        <taxon>Cyanophyceae</taxon>
        <taxon>Oscillatoriophycideae</taxon>
        <taxon>Chroococcales</taxon>
        <taxon>Aphanothecaceae</taxon>
        <taxon>Rippkaea</taxon>
        <taxon>Rippkaea orientalis</taxon>
    </lineage>
</organism>
<dbReference type="RefSeq" id="WP_012593049.1">
    <property type="nucleotide sequence ID" value="NC_011721.1"/>
</dbReference>
<dbReference type="OrthoDB" id="431400at2"/>
<accession>B7K6J4</accession>
<protein>
    <submittedName>
        <fullName evidence="1">Uncharacterized protein</fullName>
    </submittedName>
</protein>
<dbReference type="EMBL" id="CP001288">
    <property type="protein sequence ID" value="ACK68416.1"/>
    <property type="molecule type" value="Genomic_DNA"/>
</dbReference>
<evidence type="ECO:0000313" key="2">
    <source>
        <dbReference type="Proteomes" id="UP000008204"/>
    </source>
</evidence>